<keyword evidence="1" id="KW-1133">Transmembrane helix</keyword>
<feature type="transmembrane region" description="Helical" evidence="1">
    <location>
        <begin position="122"/>
        <end position="142"/>
    </location>
</feature>
<name>A0A6I2RIJ9_FLAPL</name>
<dbReference type="PROSITE" id="PS51257">
    <property type="entry name" value="PROKAR_LIPOPROTEIN"/>
    <property type="match status" value="1"/>
</dbReference>
<dbReference type="Pfam" id="PF01944">
    <property type="entry name" value="SpoIIM"/>
    <property type="match status" value="1"/>
</dbReference>
<feature type="transmembrane region" description="Helical" evidence="1">
    <location>
        <begin position="181"/>
        <end position="207"/>
    </location>
</feature>
<dbReference type="Proteomes" id="UP000434475">
    <property type="component" value="Unassembled WGS sequence"/>
</dbReference>
<keyword evidence="1" id="KW-0472">Membrane</keyword>
<gene>
    <name evidence="3" type="ORF">GKE90_01495</name>
    <name evidence="2" type="ORF">GKE97_06270</name>
</gene>
<keyword evidence="1" id="KW-0812">Transmembrane</keyword>
<dbReference type="EMBL" id="WKPO01000001">
    <property type="protein sequence ID" value="MSB47384.1"/>
    <property type="molecule type" value="Genomic_DNA"/>
</dbReference>
<feature type="transmembrane region" description="Helical" evidence="1">
    <location>
        <begin position="148"/>
        <end position="169"/>
    </location>
</feature>
<evidence type="ECO:0008006" key="6">
    <source>
        <dbReference type="Google" id="ProtNLM"/>
    </source>
</evidence>
<accession>A0A6I2RIJ9</accession>
<evidence type="ECO:0000256" key="1">
    <source>
        <dbReference type="SAM" id="Phobius"/>
    </source>
</evidence>
<proteinExistence type="predicted"/>
<feature type="transmembrane region" description="Helical" evidence="1">
    <location>
        <begin position="21"/>
        <end position="46"/>
    </location>
</feature>
<protein>
    <recommendedName>
        <fullName evidence="6">Stage II sporulation protein M</fullName>
    </recommendedName>
</protein>
<sequence length="217" mass="22433">MLPWEVRAMRRAAEAWRISGDGLIPVLAVTAACFLLGGLVGCLLASHIGGGGQESLAAYVEGFLRAAQAGEITAPALASLVWDTVRWPLLALLLGFTALGLLGLPLLFAVRGFLLAFSIASFVRLFGGVGCLLALLVFGVSGALSVPVLFVLGVQGLLAARVLAGRVWGDGKTPPPYGKLYFFRCGACAVALCVSLLLDCFVVPGLVSSLAGTFLSL</sequence>
<evidence type="ECO:0000313" key="5">
    <source>
        <dbReference type="Proteomes" id="UP000434475"/>
    </source>
</evidence>
<organism evidence="3 4">
    <name type="scientific">Flavonifractor plautii</name>
    <name type="common">Fusobacterium plautii</name>
    <dbReference type="NCBI Taxonomy" id="292800"/>
    <lineage>
        <taxon>Bacteria</taxon>
        <taxon>Bacillati</taxon>
        <taxon>Bacillota</taxon>
        <taxon>Clostridia</taxon>
        <taxon>Eubacteriales</taxon>
        <taxon>Oscillospiraceae</taxon>
        <taxon>Flavonifractor</taxon>
    </lineage>
</organism>
<feature type="transmembrane region" description="Helical" evidence="1">
    <location>
        <begin position="87"/>
        <end position="110"/>
    </location>
</feature>
<dbReference type="InterPro" id="IPR002798">
    <property type="entry name" value="SpoIIM-like"/>
</dbReference>
<evidence type="ECO:0000313" key="2">
    <source>
        <dbReference type="EMBL" id="MSB19122.1"/>
    </source>
</evidence>
<comment type="caution">
    <text evidence="3">The sequence shown here is derived from an EMBL/GenBank/DDBJ whole genome shotgun (WGS) entry which is preliminary data.</text>
</comment>
<dbReference type="EMBL" id="WKPR01000004">
    <property type="protein sequence ID" value="MSB19122.1"/>
    <property type="molecule type" value="Genomic_DNA"/>
</dbReference>
<dbReference type="Proteomes" id="UP000429811">
    <property type="component" value="Unassembled WGS sequence"/>
</dbReference>
<evidence type="ECO:0000313" key="3">
    <source>
        <dbReference type="EMBL" id="MSB47384.1"/>
    </source>
</evidence>
<reference evidence="4 5" key="1">
    <citation type="journal article" date="2019" name="Nat. Med.">
        <title>A library of human gut bacterial isolates paired with longitudinal multiomics data enables mechanistic microbiome research.</title>
        <authorList>
            <person name="Poyet M."/>
            <person name="Groussin M."/>
            <person name="Gibbons S.M."/>
            <person name="Avila-Pacheco J."/>
            <person name="Jiang X."/>
            <person name="Kearney S.M."/>
            <person name="Perrotta A.R."/>
            <person name="Berdy B."/>
            <person name="Zhao S."/>
            <person name="Lieberman T.D."/>
            <person name="Swanson P.K."/>
            <person name="Smith M."/>
            <person name="Roesemann S."/>
            <person name="Alexander J.E."/>
            <person name="Rich S.A."/>
            <person name="Livny J."/>
            <person name="Vlamakis H."/>
            <person name="Clish C."/>
            <person name="Bullock K."/>
            <person name="Deik A."/>
            <person name="Scott J."/>
            <person name="Pierce K.A."/>
            <person name="Xavier R.J."/>
            <person name="Alm E.J."/>
        </authorList>
    </citation>
    <scope>NUCLEOTIDE SEQUENCE [LARGE SCALE GENOMIC DNA]</scope>
    <source>
        <strain evidence="2 5">BIOML-A2</strain>
        <strain evidence="3 4">BIOML-A5</strain>
    </source>
</reference>
<dbReference type="AlphaFoldDB" id="A0A6I2RIJ9"/>
<evidence type="ECO:0000313" key="4">
    <source>
        <dbReference type="Proteomes" id="UP000429811"/>
    </source>
</evidence>